<protein>
    <submittedName>
        <fullName evidence="1">Uncharacterized protein</fullName>
    </submittedName>
</protein>
<evidence type="ECO:0000313" key="1">
    <source>
        <dbReference type="EMBL" id="MPM27047.1"/>
    </source>
</evidence>
<accession>A0A644YFL3</accession>
<comment type="caution">
    <text evidence="1">The sequence shown here is derived from an EMBL/GenBank/DDBJ whole genome shotgun (WGS) entry which is preliminary data.</text>
</comment>
<proteinExistence type="predicted"/>
<reference evidence="1" key="1">
    <citation type="submission" date="2019-08" db="EMBL/GenBank/DDBJ databases">
        <authorList>
            <person name="Kucharzyk K."/>
            <person name="Murdoch R.W."/>
            <person name="Higgins S."/>
            <person name="Loffler F."/>
        </authorList>
    </citation>
    <scope>NUCLEOTIDE SEQUENCE</scope>
</reference>
<dbReference type="EMBL" id="VSSQ01004893">
    <property type="protein sequence ID" value="MPM27047.1"/>
    <property type="molecule type" value="Genomic_DNA"/>
</dbReference>
<gene>
    <name evidence="1" type="ORF">SDC9_73552</name>
</gene>
<dbReference type="AlphaFoldDB" id="A0A644YFL3"/>
<sequence>MVVGIHRFGEYRVLNRNIHRGQFKTVTGFITIVHVAVDRHVFVQPPTCRTVVNHNVTHRIATDGIVTESYILRSTTETHVSDNHVMCIDQERSTCKTYTIARSRLSGNGYVRCTQMNGTA</sequence>
<organism evidence="1">
    <name type="scientific">bioreactor metagenome</name>
    <dbReference type="NCBI Taxonomy" id="1076179"/>
    <lineage>
        <taxon>unclassified sequences</taxon>
        <taxon>metagenomes</taxon>
        <taxon>ecological metagenomes</taxon>
    </lineage>
</organism>
<name>A0A644YFL3_9ZZZZ</name>